<dbReference type="NCBIfam" id="TIGR01845">
    <property type="entry name" value="outer_NodT"/>
    <property type="match status" value="1"/>
</dbReference>
<keyword evidence="2" id="KW-0472">Membrane</keyword>
<evidence type="ECO:0000256" key="2">
    <source>
        <dbReference type="RuleBase" id="RU362097"/>
    </source>
</evidence>
<dbReference type="PANTHER" id="PTHR30203">
    <property type="entry name" value="OUTER MEMBRANE CATION EFFLUX PROTEIN"/>
    <property type="match status" value="1"/>
</dbReference>
<name>A0A344UMU0_9NEIS</name>
<gene>
    <name evidence="3" type="ORF">DK843_21220</name>
</gene>
<evidence type="ECO:0000256" key="1">
    <source>
        <dbReference type="ARBA" id="ARBA00007613"/>
    </source>
</evidence>
<dbReference type="Gene3D" id="2.20.200.10">
    <property type="entry name" value="Outer membrane efflux proteins (OEP)"/>
    <property type="match status" value="1"/>
</dbReference>
<keyword evidence="2" id="KW-1134">Transmembrane beta strand</keyword>
<comment type="similarity">
    <text evidence="1 2">Belongs to the outer membrane factor (OMF) (TC 1.B.17) family.</text>
</comment>
<organism evidence="3 4">
    <name type="scientific">Chromobacterium phragmitis</name>
    <dbReference type="NCBI Taxonomy" id="2202141"/>
    <lineage>
        <taxon>Bacteria</taxon>
        <taxon>Pseudomonadati</taxon>
        <taxon>Pseudomonadota</taxon>
        <taxon>Betaproteobacteria</taxon>
        <taxon>Neisseriales</taxon>
        <taxon>Chromobacteriaceae</taxon>
        <taxon>Chromobacterium</taxon>
    </lineage>
</organism>
<dbReference type="SUPFAM" id="SSF56954">
    <property type="entry name" value="Outer membrane efflux proteins (OEP)"/>
    <property type="match status" value="1"/>
</dbReference>
<dbReference type="KEGG" id="chrb:DK843_21220"/>
<reference evidence="3 4" key="1">
    <citation type="submission" date="2018-05" db="EMBL/GenBank/DDBJ databases">
        <title>Genome sequencing, assembly and analysis of the novel insecticidal bacterium, Chromobacterium phragmitis.</title>
        <authorList>
            <person name="Sparks M.E."/>
            <person name="Blackburn M.B."/>
            <person name="Gundersen-Rindal D.E."/>
        </authorList>
    </citation>
    <scope>NUCLEOTIDE SEQUENCE [LARGE SCALE GENOMIC DNA]</scope>
    <source>
        <strain evidence="3">IIBBL 274-1</strain>
    </source>
</reference>
<dbReference type="Gene3D" id="1.20.1600.10">
    <property type="entry name" value="Outer membrane efflux proteins (OEP)"/>
    <property type="match status" value="1"/>
</dbReference>
<keyword evidence="2" id="KW-0564">Palmitate</keyword>
<dbReference type="GO" id="GO:0005886">
    <property type="term" value="C:plasma membrane"/>
    <property type="evidence" value="ECO:0007669"/>
    <property type="project" value="UniProtKB-SubCell"/>
</dbReference>
<dbReference type="InterPro" id="IPR010131">
    <property type="entry name" value="MdtP/NodT-like"/>
</dbReference>
<accession>A0A344UMU0</accession>
<comment type="subcellular location">
    <subcellularLocation>
        <location evidence="2">Cell membrane</location>
        <topology evidence="2">Lipid-anchor</topology>
    </subcellularLocation>
</comment>
<dbReference type="PROSITE" id="PS51257">
    <property type="entry name" value="PROKAR_LIPOPROTEIN"/>
    <property type="match status" value="1"/>
</dbReference>
<dbReference type="GO" id="GO:0015562">
    <property type="term" value="F:efflux transmembrane transporter activity"/>
    <property type="evidence" value="ECO:0007669"/>
    <property type="project" value="InterPro"/>
</dbReference>
<dbReference type="EMBL" id="CP029554">
    <property type="protein sequence ID" value="AXE36588.1"/>
    <property type="molecule type" value="Genomic_DNA"/>
</dbReference>
<dbReference type="InterPro" id="IPR003423">
    <property type="entry name" value="OMP_efflux"/>
</dbReference>
<dbReference type="Pfam" id="PF02321">
    <property type="entry name" value="OEP"/>
    <property type="match status" value="2"/>
</dbReference>
<dbReference type="PANTHER" id="PTHR30203:SF29">
    <property type="entry name" value="PROTEIN CYAE"/>
    <property type="match status" value="1"/>
</dbReference>
<evidence type="ECO:0000313" key="4">
    <source>
        <dbReference type="Proteomes" id="UP000252038"/>
    </source>
</evidence>
<proteinExistence type="inferred from homology"/>
<keyword evidence="2" id="KW-0812">Transmembrane</keyword>
<evidence type="ECO:0000313" key="3">
    <source>
        <dbReference type="EMBL" id="AXE36588.1"/>
    </source>
</evidence>
<evidence type="ECO:0008006" key="5">
    <source>
        <dbReference type="Google" id="ProtNLM"/>
    </source>
</evidence>
<sequence length="459" mass="48812">MGTPMSKARLLPPLAASLWLIGCAVPPPDTRALALENAQLPDSWRAGQAAGQFDADLLGFPIDGELRSLIAEALRYNADLRQSAARMEQAQAALKAAGGAILPTVAIGGQAGTSTLPTSSMGTSGAGLVAAWEIDLWGRLAAERSAAGARWQASALDLAYARESIAAGVVRGWIALGESARQVEISQRMLSLSQQQLTLVEHARSVGRDTDQDVALQQAAVEAQRQQLQAGQQAQQQARRALEALLGRYPAAQLAAAGWPSLSDTLPAGIPSELLSRRPDLRAARQRFEAAFYGAEAAKRARLPSLKLSGGVAYLADTAVLLKSGIDNPAWAATGQLLAPIFTGGQLQAQVEAQDARQRETVAAYNRAALNALTEVENGLAGERLLRLRQQAQQTQTDALARSVAHARRQKRIGKISQYQLLQQELNLAAAQAGLLRLRGQRLDNRVALHLALGGRFPT</sequence>
<keyword evidence="2" id="KW-0449">Lipoprotein</keyword>
<dbReference type="AlphaFoldDB" id="A0A344UMU0"/>
<dbReference type="Proteomes" id="UP000252038">
    <property type="component" value="Chromosome"/>
</dbReference>
<protein>
    <recommendedName>
        <fullName evidence="5">Transporter</fullName>
    </recommendedName>
</protein>